<feature type="non-terminal residue" evidence="1">
    <location>
        <position position="1"/>
    </location>
</feature>
<name>X1U4T2_9ZZZZ</name>
<dbReference type="EMBL" id="BARW01033700">
    <property type="protein sequence ID" value="GAJ12568.1"/>
    <property type="molecule type" value="Genomic_DNA"/>
</dbReference>
<organism evidence="1">
    <name type="scientific">marine sediment metagenome</name>
    <dbReference type="NCBI Taxonomy" id="412755"/>
    <lineage>
        <taxon>unclassified sequences</taxon>
        <taxon>metagenomes</taxon>
        <taxon>ecological metagenomes</taxon>
    </lineage>
</organism>
<dbReference type="AlphaFoldDB" id="X1U4T2"/>
<comment type="caution">
    <text evidence="1">The sequence shown here is derived from an EMBL/GenBank/DDBJ whole genome shotgun (WGS) entry which is preliminary data.</text>
</comment>
<protein>
    <submittedName>
        <fullName evidence="1">Uncharacterized protein</fullName>
    </submittedName>
</protein>
<reference evidence="1" key="1">
    <citation type="journal article" date="2014" name="Front. Microbiol.">
        <title>High frequency of phylogenetically diverse reductive dehalogenase-homologous genes in deep subseafloor sedimentary metagenomes.</title>
        <authorList>
            <person name="Kawai M."/>
            <person name="Futagami T."/>
            <person name="Toyoda A."/>
            <person name="Takaki Y."/>
            <person name="Nishi S."/>
            <person name="Hori S."/>
            <person name="Arai W."/>
            <person name="Tsubouchi T."/>
            <person name="Morono Y."/>
            <person name="Uchiyama I."/>
            <person name="Ito T."/>
            <person name="Fujiyama A."/>
            <person name="Inagaki F."/>
            <person name="Takami H."/>
        </authorList>
    </citation>
    <scope>NUCLEOTIDE SEQUENCE</scope>
    <source>
        <strain evidence="1">Expedition CK06-06</strain>
    </source>
</reference>
<evidence type="ECO:0000313" key="1">
    <source>
        <dbReference type="EMBL" id="GAJ12568.1"/>
    </source>
</evidence>
<gene>
    <name evidence="1" type="ORF">S12H4_53012</name>
</gene>
<proteinExistence type="predicted"/>
<accession>X1U4T2</accession>
<sequence>DEQDDIKVSFMRSQERDKYCHKLNLERYAAMLPTLEDGTWKTRVTKLHADTASRLAEVDSIIAATLPQMPSAERIAAALTRLQAAAITS</sequence>